<dbReference type="InterPro" id="IPR001452">
    <property type="entry name" value="SH3_domain"/>
</dbReference>
<feature type="compositionally biased region" description="Low complexity" evidence="3">
    <location>
        <begin position="97"/>
        <end position="137"/>
    </location>
</feature>
<gene>
    <name evidence="6" type="primary">BUD14</name>
    <name evidence="6" type="ORF">OC842_004650</name>
</gene>
<feature type="compositionally biased region" description="Polar residues" evidence="3">
    <location>
        <begin position="677"/>
        <end position="690"/>
    </location>
</feature>
<reference evidence="6" key="1">
    <citation type="journal article" date="2023" name="PhytoFront">
        <title>Draft Genome Resources of Seven Strains of Tilletia horrida, Causal Agent of Kernel Smut of Rice.</title>
        <authorList>
            <person name="Khanal S."/>
            <person name="Antony Babu S."/>
            <person name="Zhou X.G."/>
        </authorList>
    </citation>
    <scope>NUCLEOTIDE SEQUENCE</scope>
    <source>
        <strain evidence="6">TX3</strain>
    </source>
</reference>
<dbReference type="Gene3D" id="2.30.30.40">
    <property type="entry name" value="SH3 Domains"/>
    <property type="match status" value="1"/>
</dbReference>
<dbReference type="PANTHER" id="PTHR47775:SF1">
    <property type="entry name" value="BUD SITE SELECTION PROTEIN 14"/>
    <property type="match status" value="1"/>
</dbReference>
<feature type="region of interest" description="Disordered" evidence="3">
    <location>
        <begin position="650"/>
        <end position="706"/>
    </location>
</feature>
<feature type="compositionally biased region" description="Gly residues" evidence="3">
    <location>
        <begin position="43"/>
        <end position="56"/>
    </location>
</feature>
<feature type="region of interest" description="Disordered" evidence="3">
    <location>
        <begin position="311"/>
        <end position="637"/>
    </location>
</feature>
<evidence type="ECO:0000256" key="1">
    <source>
        <dbReference type="ARBA" id="ARBA00022443"/>
    </source>
</evidence>
<feature type="compositionally biased region" description="Polar residues" evidence="3">
    <location>
        <begin position="1158"/>
        <end position="1173"/>
    </location>
</feature>
<feature type="compositionally biased region" description="Basic and acidic residues" evidence="3">
    <location>
        <begin position="429"/>
        <end position="442"/>
    </location>
</feature>
<feature type="compositionally biased region" description="Polar residues" evidence="3">
    <location>
        <begin position="875"/>
        <end position="899"/>
    </location>
</feature>
<feature type="compositionally biased region" description="Basic and acidic residues" evidence="3">
    <location>
        <begin position="591"/>
        <end position="601"/>
    </location>
</feature>
<feature type="compositionally biased region" description="Polar residues" evidence="3">
    <location>
        <begin position="536"/>
        <end position="553"/>
    </location>
</feature>
<feature type="compositionally biased region" description="Low complexity" evidence="3">
    <location>
        <begin position="22"/>
        <end position="42"/>
    </location>
</feature>
<dbReference type="SUPFAM" id="SSF54236">
    <property type="entry name" value="Ubiquitin-like"/>
    <property type="match status" value="1"/>
</dbReference>
<dbReference type="EMBL" id="JAPDMQ010000284">
    <property type="protein sequence ID" value="KAK0528127.1"/>
    <property type="molecule type" value="Genomic_DNA"/>
</dbReference>
<dbReference type="SMART" id="SM00326">
    <property type="entry name" value="SH3"/>
    <property type="match status" value="1"/>
</dbReference>
<feature type="compositionally biased region" description="Acidic residues" evidence="3">
    <location>
        <begin position="365"/>
        <end position="399"/>
    </location>
</feature>
<feature type="compositionally biased region" description="Low complexity" evidence="3">
    <location>
        <begin position="457"/>
        <end position="501"/>
    </location>
</feature>
<accession>A0AAN6GAN6</accession>
<keyword evidence="7" id="KW-1185">Reference proteome</keyword>
<protein>
    <submittedName>
        <fullName evidence="6">Protein phosphatase regulator</fullName>
    </submittedName>
</protein>
<feature type="domain" description="Ras-associating" evidence="5">
    <location>
        <begin position="718"/>
        <end position="850"/>
    </location>
</feature>
<organism evidence="6 7">
    <name type="scientific">Tilletia horrida</name>
    <dbReference type="NCBI Taxonomy" id="155126"/>
    <lineage>
        <taxon>Eukaryota</taxon>
        <taxon>Fungi</taxon>
        <taxon>Dikarya</taxon>
        <taxon>Basidiomycota</taxon>
        <taxon>Ustilaginomycotina</taxon>
        <taxon>Exobasidiomycetes</taxon>
        <taxon>Tilletiales</taxon>
        <taxon>Tilletiaceae</taxon>
        <taxon>Tilletia</taxon>
    </lineage>
</organism>
<sequence>MAQRPSLTVDINVARQQGSRNQAAKSAQQAQASAGSHIAGNGAAAGGQGASSGGMQAGTHRIIEAPPELQGQDGFSSDEDDAQGEDMYAAAQARLKAGSASAGARATRNGNGSGEQQQQQQQQAQQQQQYQQQQQQQQYQVQQQYSQQHQQQYAQQQQGMYRDDMDESDSEDQMQAQVVEQEQYSDDGGDYDEDMEEDEFSSSPSIPDENIDFDLVYALHNFIATVEGQATVHKGNSLTLLDDSNSYWWLVRVLRTQEVGYIPAENIETPVERLARLNKHRNVDLSSATDDDHMQVPGKIYRSHLIKRRTAGQSGYSAHSGKLSALSHRKTGAPPKELLKEAKKSKRGVQFGPPTYLEHSGNEMSSDEEYDDEYGEEGYDEDYGDEEAAEGELEAEGDMQQEVAREQQGPERQKSGFEPMEPDDGMAWDNKETERVQREQEAQRNAAAAEQRRQEMEAQAQVQAQAQAQARAQAELRQRQQAQMQAQQAAQAAMQATQDQRPNGIRPLQTVQQQQDLRRIASDRSNSSMSSRSGSPLDQQQQGGAMLPSQVQASRRRGDSESSLASGTGSSINAPSPSPEKSKKSDKRKSKAEEEFSDEKSQKKRSGVFSGLFSRKKDRKSGQFGSSGSDPDMMGRESEDYGLAIDQQARMAASSPNGKPPSGMGRSVQERDRLTQEAYQRQFLSPSASNEIGGEQITRPARPGSLIATPGSVPMLNVLRIFAGDDIDSDATFKTVLLNETTAASDLMRQALQRFRLATPSDVAEYVITVKVLGGDERALEPQEHPLQVFDALAAANPDSDAVIPSVKRSSVGSISSISSNLSLNPAIARLGGDFSDDHTVRFFLKRRSALQNLQQEQLMDSILSPGMLGVENPNADQDGQGSTRSSMLASDSTGDMSSSGASMRFALRLVIYAPDLPDGIVFDPQTTALVPEEILRNRGPGGMQPAEGIPQDVRERVLAFPRNTTVAEVIETGLDRFGIGDGVVEGGDDVEDRPTRNHRGKGRIKYKLTALVDGVERSLLPSGSVIEAYPEPPAMRAVNRRSVDAKRRSADSAMLLSMMDDIRMADPIFVLRKVPAPKPPRLGRALSAAEEAYLASRTSPRNSSQTHGSSRSYAAQEKAVQPESNGYGESQAPAQAQAQAQASQAAILNADTHKKQNSTASETSRNTVSPQNSSSTTHQSATTTTAPTPLSSFPLTNTPSISGSAASSTASTQRMGGPVLSTRPIQRRAAPTSSVMHGWGLDHLYGVMDAAARRRPVGAAAAGIYGVGGPGSLFLAGALPSRDEDFYHPRVTGLFAPPLPQTGHPKTLEAYAPVRDELASMDNELDRLLREAFRVF</sequence>
<dbReference type="GO" id="GO:0051286">
    <property type="term" value="C:cell tip"/>
    <property type="evidence" value="ECO:0007669"/>
    <property type="project" value="TreeGrafter"/>
</dbReference>
<name>A0AAN6GAN6_9BASI</name>
<evidence type="ECO:0000259" key="5">
    <source>
        <dbReference type="PROSITE" id="PS50200"/>
    </source>
</evidence>
<dbReference type="GO" id="GO:0007165">
    <property type="term" value="P:signal transduction"/>
    <property type="evidence" value="ECO:0007669"/>
    <property type="project" value="InterPro"/>
</dbReference>
<feature type="region of interest" description="Disordered" evidence="3">
    <location>
        <begin position="1094"/>
        <end position="1232"/>
    </location>
</feature>
<dbReference type="SMART" id="SM00314">
    <property type="entry name" value="RA"/>
    <property type="match status" value="1"/>
</dbReference>
<feature type="domain" description="SH3" evidence="4">
    <location>
        <begin position="211"/>
        <end position="272"/>
    </location>
</feature>
<feature type="compositionally biased region" description="Polar residues" evidence="3">
    <location>
        <begin position="1099"/>
        <end position="1114"/>
    </location>
</feature>
<keyword evidence="1 2" id="KW-0728">SH3 domain</keyword>
<dbReference type="InterPro" id="IPR036028">
    <property type="entry name" value="SH3-like_dom_sf"/>
</dbReference>
<dbReference type="InterPro" id="IPR000159">
    <property type="entry name" value="RA_dom"/>
</dbReference>
<dbReference type="SUPFAM" id="SSF81995">
    <property type="entry name" value="beta-sandwich domain of Sec23/24"/>
    <property type="match status" value="1"/>
</dbReference>
<dbReference type="GO" id="GO:0008104">
    <property type="term" value="P:intracellular protein localization"/>
    <property type="evidence" value="ECO:0007669"/>
    <property type="project" value="TreeGrafter"/>
</dbReference>
<dbReference type="Proteomes" id="UP001176521">
    <property type="component" value="Unassembled WGS sequence"/>
</dbReference>
<evidence type="ECO:0000256" key="2">
    <source>
        <dbReference type="PROSITE-ProRule" id="PRU00192"/>
    </source>
</evidence>
<dbReference type="CDD" id="cd17043">
    <property type="entry name" value="RA"/>
    <property type="match status" value="1"/>
</dbReference>
<dbReference type="Pfam" id="PF00018">
    <property type="entry name" value="SH3_1"/>
    <property type="match status" value="1"/>
</dbReference>
<evidence type="ECO:0000313" key="6">
    <source>
        <dbReference type="EMBL" id="KAK0528127.1"/>
    </source>
</evidence>
<feature type="compositionally biased region" description="Low complexity" evidence="3">
    <location>
        <begin position="523"/>
        <end position="535"/>
    </location>
</feature>
<feature type="compositionally biased region" description="Low complexity" evidence="3">
    <location>
        <begin position="1174"/>
        <end position="1213"/>
    </location>
</feature>
<feature type="region of interest" description="Disordered" evidence="3">
    <location>
        <begin position="154"/>
        <end position="207"/>
    </location>
</feature>
<dbReference type="PROSITE" id="PS50002">
    <property type="entry name" value="SH3"/>
    <property type="match status" value="1"/>
</dbReference>
<dbReference type="Gene3D" id="3.10.20.90">
    <property type="entry name" value="Phosphatidylinositol 3-kinase Catalytic Subunit, Chain A, domain 1"/>
    <property type="match status" value="1"/>
</dbReference>
<feature type="region of interest" description="Disordered" evidence="3">
    <location>
        <begin position="870"/>
        <end position="899"/>
    </location>
</feature>
<feature type="compositionally biased region" description="Acidic residues" evidence="3">
    <location>
        <begin position="183"/>
        <end position="200"/>
    </location>
</feature>
<feature type="compositionally biased region" description="Low complexity" evidence="3">
    <location>
        <begin position="1131"/>
        <end position="1147"/>
    </location>
</feature>
<proteinExistence type="predicted"/>
<dbReference type="InterPro" id="IPR029071">
    <property type="entry name" value="Ubiquitin-like_domsf"/>
</dbReference>
<feature type="region of interest" description="Disordered" evidence="3">
    <location>
        <begin position="1"/>
        <end position="137"/>
    </location>
</feature>
<dbReference type="GO" id="GO:0015630">
    <property type="term" value="C:microtubule cytoskeleton"/>
    <property type="evidence" value="ECO:0007669"/>
    <property type="project" value="TreeGrafter"/>
</dbReference>
<feature type="compositionally biased region" description="Basic and acidic residues" evidence="3">
    <location>
        <begin position="403"/>
        <end position="415"/>
    </location>
</feature>
<dbReference type="InterPro" id="IPR053039">
    <property type="entry name" value="Polarity_Bud-Selection_Reg"/>
</dbReference>
<dbReference type="SUPFAM" id="SSF50044">
    <property type="entry name" value="SH3-domain"/>
    <property type="match status" value="1"/>
</dbReference>
<evidence type="ECO:0000256" key="3">
    <source>
        <dbReference type="SAM" id="MobiDB-lite"/>
    </source>
</evidence>
<dbReference type="PANTHER" id="PTHR47775">
    <property type="entry name" value="BUD SITE SELECTION PROTEIN 14"/>
    <property type="match status" value="1"/>
</dbReference>
<dbReference type="PROSITE" id="PS50200">
    <property type="entry name" value="RA"/>
    <property type="match status" value="1"/>
</dbReference>
<evidence type="ECO:0000259" key="4">
    <source>
        <dbReference type="PROSITE" id="PS50002"/>
    </source>
</evidence>
<dbReference type="Pfam" id="PF00788">
    <property type="entry name" value="RA"/>
    <property type="match status" value="1"/>
</dbReference>
<comment type="caution">
    <text evidence="6">The sequence shown here is derived from an EMBL/GenBank/DDBJ whole genome shotgun (WGS) entry which is preliminary data.</text>
</comment>
<evidence type="ECO:0000313" key="7">
    <source>
        <dbReference type="Proteomes" id="UP001176521"/>
    </source>
</evidence>
<dbReference type="FunFam" id="2.30.30.40:FF:000035">
    <property type="entry name" value="SH3 domain containing protein"/>
    <property type="match status" value="1"/>
</dbReference>
<feature type="compositionally biased region" description="Low complexity" evidence="3">
    <location>
        <begin position="561"/>
        <end position="571"/>
    </location>
</feature>
<dbReference type="GO" id="GO:0030950">
    <property type="term" value="P:establishment or maintenance of actin cytoskeleton polarity"/>
    <property type="evidence" value="ECO:0007669"/>
    <property type="project" value="TreeGrafter"/>
</dbReference>